<dbReference type="AlphaFoldDB" id="A0A1H6DJB1"/>
<evidence type="ECO:0000256" key="1">
    <source>
        <dbReference type="SAM" id="MobiDB-lite"/>
    </source>
</evidence>
<keyword evidence="3" id="KW-1185">Reference proteome</keyword>
<dbReference type="RefSeq" id="WP_103889033.1">
    <property type="nucleotide sequence ID" value="NZ_FNVU01000016.1"/>
</dbReference>
<name>A0A1H6DJB1_9ACTN</name>
<reference evidence="2 3" key="1">
    <citation type="submission" date="2016-10" db="EMBL/GenBank/DDBJ databases">
        <authorList>
            <person name="de Groot N.N."/>
        </authorList>
    </citation>
    <scope>NUCLEOTIDE SEQUENCE [LARGE SCALE GENOMIC DNA]</scope>
    <source>
        <strain evidence="2 3">CGMCC 4.2023</strain>
    </source>
</reference>
<gene>
    <name evidence="2" type="ORF">SAMN05216223_11648</name>
</gene>
<accession>A0A1H6DJB1</accession>
<sequence length="201" mass="22109">MSTDDDQEQPAPLPQADGPLVDVALPDGQHLYAVVKSRLRETDRSWWYRLQIHLPSGAQVRGRLVDEPAPIDFLAPASRCQPIDGQPYDRVPTERAGVTPAWKAEVSERLAAVAETGTDPDAVTSTYQAVQELINKAVESDPQLRIGEQRARFQSALKATRKNIAVIDPANLPEVVDDDLRTEITALQELINALVASISQR</sequence>
<organism evidence="2 3">
    <name type="scientific">Actinacidiphila yanglinensis</name>
    <dbReference type="NCBI Taxonomy" id="310779"/>
    <lineage>
        <taxon>Bacteria</taxon>
        <taxon>Bacillati</taxon>
        <taxon>Actinomycetota</taxon>
        <taxon>Actinomycetes</taxon>
        <taxon>Kitasatosporales</taxon>
        <taxon>Streptomycetaceae</taxon>
        <taxon>Actinacidiphila</taxon>
    </lineage>
</organism>
<protein>
    <submittedName>
        <fullName evidence="2">Uncharacterized protein</fullName>
    </submittedName>
</protein>
<dbReference type="OrthoDB" id="4752588at2"/>
<evidence type="ECO:0000313" key="2">
    <source>
        <dbReference type="EMBL" id="SEG85360.1"/>
    </source>
</evidence>
<dbReference type="Proteomes" id="UP000236754">
    <property type="component" value="Unassembled WGS sequence"/>
</dbReference>
<evidence type="ECO:0000313" key="3">
    <source>
        <dbReference type="Proteomes" id="UP000236754"/>
    </source>
</evidence>
<proteinExistence type="predicted"/>
<feature type="region of interest" description="Disordered" evidence="1">
    <location>
        <begin position="1"/>
        <end position="20"/>
    </location>
</feature>
<dbReference type="EMBL" id="FNVU01000016">
    <property type="protein sequence ID" value="SEG85360.1"/>
    <property type="molecule type" value="Genomic_DNA"/>
</dbReference>